<dbReference type="GO" id="GO:0051287">
    <property type="term" value="F:NAD binding"/>
    <property type="evidence" value="ECO:0007669"/>
    <property type="project" value="UniProtKB-UniRule"/>
</dbReference>
<sequence length="269" mass="29909">MKKKTRIAISGPMGRMGKMLVKESQKNKSVQLTTVLVEKNHLLIGKDIGESIGIGKIGVFASDKINSNINDFDVLIDFTKPNGTLKYLKYCSKLKKNIVIGTTGFSNQEMEVIKSYSKKISIMISANFSIGINIVLNLIEKATHIIGNNSDIDIIEFHHRNKIDSPSGTALAIGKVISNAMNWNLDEHSLYLKKGINGIREEKKISFSSIRSGNTIGKHTTMFSNSNEQIKITHIASNRISFAQGAIQAAIWIHQKNRGLFNMMDVLKF</sequence>
<evidence type="ECO:0000256" key="13">
    <source>
        <dbReference type="HAMAP-Rule" id="MF_00102"/>
    </source>
</evidence>
<dbReference type="InterPro" id="IPR023940">
    <property type="entry name" value="DHDPR_bac"/>
</dbReference>
<evidence type="ECO:0000259" key="15">
    <source>
        <dbReference type="Pfam" id="PF05173"/>
    </source>
</evidence>
<comment type="catalytic activity">
    <reaction evidence="12 13">
        <text>(S)-2,3,4,5-tetrahydrodipicolinate + NAD(+) + H2O = (2S,4S)-4-hydroxy-2,3,4,5-tetrahydrodipicolinate + NADH + H(+)</text>
        <dbReference type="Rhea" id="RHEA:35323"/>
        <dbReference type="ChEBI" id="CHEBI:15377"/>
        <dbReference type="ChEBI" id="CHEBI:15378"/>
        <dbReference type="ChEBI" id="CHEBI:16845"/>
        <dbReference type="ChEBI" id="CHEBI:57540"/>
        <dbReference type="ChEBI" id="CHEBI:57945"/>
        <dbReference type="ChEBI" id="CHEBI:67139"/>
        <dbReference type="EC" id="1.17.1.8"/>
    </reaction>
</comment>
<dbReference type="Pfam" id="PF05173">
    <property type="entry name" value="DapB_C"/>
    <property type="match status" value="1"/>
</dbReference>
<evidence type="ECO:0000256" key="1">
    <source>
        <dbReference type="ARBA" id="ARBA00006642"/>
    </source>
</evidence>
<keyword evidence="4 13" id="KW-0521">NADP</keyword>
<comment type="subcellular location">
    <subcellularLocation>
        <location evidence="13">Cytoplasm</location>
    </subcellularLocation>
</comment>
<dbReference type="GO" id="GO:0009089">
    <property type="term" value="P:lysine biosynthetic process via diaminopimelate"/>
    <property type="evidence" value="ECO:0007669"/>
    <property type="project" value="UniProtKB-UniRule"/>
</dbReference>
<dbReference type="OrthoDB" id="9790352at2"/>
<comment type="similarity">
    <text evidence="1 13">Belongs to the DapB family.</text>
</comment>
<comment type="caution">
    <text evidence="13">Was originally thought to be a dihydrodipicolinate reductase (DHDPR), catalyzing the conversion of dihydrodipicolinate to tetrahydrodipicolinate. However, it was shown in E.coli that the substrate of the enzymatic reaction is not dihydrodipicolinate (DHDP) but in fact (2S,4S)-4-hydroxy-2,3,4,5-tetrahydrodipicolinic acid (HTPA), the product released by the DapA-catalyzed reaction.</text>
</comment>
<evidence type="ECO:0000256" key="5">
    <source>
        <dbReference type="ARBA" id="ARBA00022915"/>
    </source>
</evidence>
<evidence type="ECO:0000256" key="3">
    <source>
        <dbReference type="ARBA" id="ARBA00022605"/>
    </source>
</evidence>
<dbReference type="EC" id="1.17.1.8" evidence="10 13"/>
<dbReference type="NCBIfam" id="TIGR00036">
    <property type="entry name" value="dapB"/>
    <property type="match status" value="1"/>
</dbReference>
<proteinExistence type="inferred from homology"/>
<feature type="binding site" evidence="13">
    <location>
        <begin position="168"/>
        <end position="169"/>
    </location>
    <ligand>
        <name>(S)-2,3,4,5-tetrahydrodipicolinate</name>
        <dbReference type="ChEBI" id="CHEBI:16845"/>
    </ligand>
</feature>
<dbReference type="SUPFAM" id="SSF51735">
    <property type="entry name" value="NAD(P)-binding Rossmann-fold domains"/>
    <property type="match status" value="1"/>
</dbReference>
<dbReference type="Proteomes" id="UP000298673">
    <property type="component" value="Chromosome"/>
</dbReference>
<keyword evidence="6 13" id="KW-0560">Oxidoreductase</keyword>
<feature type="binding site" evidence="13">
    <location>
        <begin position="101"/>
        <end position="103"/>
    </location>
    <ligand>
        <name>NAD(+)</name>
        <dbReference type="ChEBI" id="CHEBI:57540"/>
    </ligand>
</feature>
<dbReference type="SUPFAM" id="SSF55347">
    <property type="entry name" value="Glyceraldehyde-3-phosphate dehydrogenase-like, C-terminal domain"/>
    <property type="match status" value="1"/>
</dbReference>
<keyword evidence="7 13" id="KW-0520">NAD</keyword>
<dbReference type="PANTHER" id="PTHR20836:SF0">
    <property type="entry name" value="4-HYDROXY-TETRAHYDRODIPICOLINATE REDUCTASE 1, CHLOROPLASTIC-RELATED"/>
    <property type="match status" value="1"/>
</dbReference>
<dbReference type="GO" id="GO:0016726">
    <property type="term" value="F:oxidoreductase activity, acting on CH or CH2 groups, NAD or NADP as acceptor"/>
    <property type="evidence" value="ECO:0007669"/>
    <property type="project" value="UniProtKB-UniRule"/>
</dbReference>
<keyword evidence="3 13" id="KW-0028">Amino-acid biosynthesis</keyword>
<comment type="subunit">
    <text evidence="13">Homotetramer.</text>
</comment>
<reference evidence="16 17" key="2">
    <citation type="submission" date="2019-05" db="EMBL/GenBank/DDBJ databases">
        <title>Genome evolution of the obligate endosymbiont Buchnera aphidicola.</title>
        <authorList>
            <person name="Moran N.A."/>
        </authorList>
    </citation>
    <scope>NUCLEOTIDE SEQUENCE [LARGE SCALE GENOMIC DNA]</scope>
    <source>
        <strain evidence="16 17">Mst</strain>
    </source>
</reference>
<evidence type="ECO:0000256" key="6">
    <source>
        <dbReference type="ARBA" id="ARBA00023002"/>
    </source>
</evidence>
<dbReference type="GO" id="GO:0050661">
    <property type="term" value="F:NADP binding"/>
    <property type="evidence" value="ECO:0007669"/>
    <property type="project" value="UniProtKB-UniRule"/>
</dbReference>
<comment type="function">
    <text evidence="13">Catalyzes the conversion of 4-hydroxy-tetrahydrodipicolinate (HTPA) to tetrahydrodipicolinate.</text>
</comment>
<feature type="binding site" evidence="13">
    <location>
        <begin position="11"/>
        <end position="16"/>
    </location>
    <ligand>
        <name>NAD(+)</name>
        <dbReference type="ChEBI" id="CHEBI:57540"/>
    </ligand>
</feature>
<dbReference type="FunFam" id="3.30.360.10:FF:000004">
    <property type="entry name" value="4-hydroxy-tetrahydrodipicolinate reductase"/>
    <property type="match status" value="1"/>
</dbReference>
<feature type="binding site" evidence="13">
    <location>
        <position position="38"/>
    </location>
    <ligand>
        <name>NAD(+)</name>
        <dbReference type="ChEBI" id="CHEBI:57540"/>
    </ligand>
</feature>
<dbReference type="GO" id="GO:0019877">
    <property type="term" value="P:diaminopimelate biosynthetic process"/>
    <property type="evidence" value="ECO:0007669"/>
    <property type="project" value="UniProtKB-UniRule"/>
</dbReference>
<keyword evidence="2 13" id="KW-0963">Cytoplasm</keyword>
<evidence type="ECO:0000256" key="9">
    <source>
        <dbReference type="ARBA" id="ARBA00037922"/>
    </source>
</evidence>
<evidence type="ECO:0000313" key="16">
    <source>
        <dbReference type="EMBL" id="QCI24245.1"/>
    </source>
</evidence>
<comment type="pathway">
    <text evidence="9 13">Amino-acid biosynthesis; L-lysine biosynthesis via DAP pathway; (S)-tetrahydrodipicolinate from L-aspartate: step 4/4.</text>
</comment>
<evidence type="ECO:0000256" key="12">
    <source>
        <dbReference type="ARBA" id="ARBA00049396"/>
    </source>
</evidence>
<evidence type="ECO:0000313" key="17">
    <source>
        <dbReference type="Proteomes" id="UP000298673"/>
    </source>
</evidence>
<dbReference type="HAMAP" id="MF_00102">
    <property type="entry name" value="DapB"/>
    <property type="match status" value="1"/>
</dbReference>
<keyword evidence="8 13" id="KW-0457">Lysine biosynthesis</keyword>
<dbReference type="PANTHER" id="PTHR20836">
    <property type="entry name" value="DIHYDRODIPICOLINATE REDUCTASE"/>
    <property type="match status" value="1"/>
</dbReference>
<name>A0A4D6YIJ2_9GAMM</name>
<evidence type="ECO:0000256" key="4">
    <source>
        <dbReference type="ARBA" id="ARBA00022857"/>
    </source>
</evidence>
<feature type="binding site" evidence="13">
    <location>
        <begin position="125"/>
        <end position="128"/>
    </location>
    <ligand>
        <name>NAD(+)</name>
        <dbReference type="ChEBI" id="CHEBI:57540"/>
    </ligand>
</feature>
<dbReference type="EMBL" id="CP034861">
    <property type="protein sequence ID" value="QCI24245.1"/>
    <property type="molecule type" value="Genomic_DNA"/>
</dbReference>
<dbReference type="InterPro" id="IPR000846">
    <property type="entry name" value="DapB_N"/>
</dbReference>
<protein>
    <recommendedName>
        <fullName evidence="10 13">4-hydroxy-tetrahydrodipicolinate reductase</fullName>
        <shortName evidence="13">HTPA reductase</shortName>
        <ecNumber evidence="10 13">1.17.1.8</ecNumber>
    </recommendedName>
</protein>
<organism evidence="16 17">
    <name type="scientific">Buchnera aphidicola</name>
    <name type="common">Muscaphis stroyani</name>
    <dbReference type="NCBI Taxonomy" id="1241869"/>
    <lineage>
        <taxon>Bacteria</taxon>
        <taxon>Pseudomonadati</taxon>
        <taxon>Pseudomonadota</taxon>
        <taxon>Gammaproteobacteria</taxon>
        <taxon>Enterobacterales</taxon>
        <taxon>Erwiniaceae</taxon>
        <taxon>Buchnera</taxon>
    </lineage>
</organism>
<feature type="binding site" evidence="13">
    <location>
        <position position="39"/>
    </location>
    <ligand>
        <name>NADP(+)</name>
        <dbReference type="ChEBI" id="CHEBI:58349"/>
    </ligand>
</feature>
<evidence type="ECO:0000256" key="11">
    <source>
        <dbReference type="ARBA" id="ARBA00049080"/>
    </source>
</evidence>
<dbReference type="UniPathway" id="UPA00034">
    <property type="reaction ID" value="UER00018"/>
</dbReference>
<comment type="catalytic activity">
    <reaction evidence="11 13">
        <text>(S)-2,3,4,5-tetrahydrodipicolinate + NADP(+) + H2O = (2S,4S)-4-hydroxy-2,3,4,5-tetrahydrodipicolinate + NADPH + H(+)</text>
        <dbReference type="Rhea" id="RHEA:35331"/>
        <dbReference type="ChEBI" id="CHEBI:15377"/>
        <dbReference type="ChEBI" id="CHEBI:15378"/>
        <dbReference type="ChEBI" id="CHEBI:16845"/>
        <dbReference type="ChEBI" id="CHEBI:57783"/>
        <dbReference type="ChEBI" id="CHEBI:58349"/>
        <dbReference type="ChEBI" id="CHEBI:67139"/>
        <dbReference type="EC" id="1.17.1.8"/>
    </reaction>
</comment>
<keyword evidence="5 13" id="KW-0220">Diaminopimelate biosynthesis</keyword>
<evidence type="ECO:0000259" key="14">
    <source>
        <dbReference type="Pfam" id="PF01113"/>
    </source>
</evidence>
<feature type="domain" description="Dihydrodipicolinate reductase C-terminal" evidence="15">
    <location>
        <begin position="131"/>
        <end position="267"/>
    </location>
</feature>
<feature type="active site" description="Proton donor/acceptor" evidence="13">
    <location>
        <position position="158"/>
    </location>
</feature>
<evidence type="ECO:0000256" key="8">
    <source>
        <dbReference type="ARBA" id="ARBA00023154"/>
    </source>
</evidence>
<gene>
    <name evidence="13" type="primary">dapB</name>
    <name evidence="16" type="ORF">D9V75_00690</name>
</gene>
<dbReference type="PROSITE" id="PS01298">
    <property type="entry name" value="DAPB"/>
    <property type="match status" value="1"/>
</dbReference>
<dbReference type="RefSeq" id="WP_158343293.1">
    <property type="nucleotide sequence ID" value="NZ_CP034861.1"/>
</dbReference>
<accession>A0A4D6YIJ2</accession>
<feature type="binding site" evidence="13">
    <location>
        <position position="159"/>
    </location>
    <ligand>
        <name>(S)-2,3,4,5-tetrahydrodipicolinate</name>
        <dbReference type="ChEBI" id="CHEBI:16845"/>
    </ligand>
</feature>
<feature type="domain" description="Dihydrodipicolinate reductase N-terminal" evidence="14">
    <location>
        <begin position="6"/>
        <end position="128"/>
    </location>
</feature>
<dbReference type="InterPro" id="IPR022663">
    <property type="entry name" value="DapB_C"/>
</dbReference>
<dbReference type="Gene3D" id="3.40.50.720">
    <property type="entry name" value="NAD(P)-binding Rossmann-like Domain"/>
    <property type="match status" value="1"/>
</dbReference>
<evidence type="ECO:0000256" key="7">
    <source>
        <dbReference type="ARBA" id="ARBA00023027"/>
    </source>
</evidence>
<evidence type="ECO:0000256" key="2">
    <source>
        <dbReference type="ARBA" id="ARBA00022490"/>
    </source>
</evidence>
<dbReference type="InterPro" id="IPR036291">
    <property type="entry name" value="NAD(P)-bd_dom_sf"/>
</dbReference>
<reference evidence="16 17" key="1">
    <citation type="submission" date="2018-12" db="EMBL/GenBank/DDBJ databases">
        <authorList>
            <person name="Chong R.A."/>
        </authorList>
    </citation>
    <scope>NUCLEOTIDE SEQUENCE [LARGE SCALE GENOMIC DNA]</scope>
    <source>
        <strain evidence="16 17">Mst</strain>
    </source>
</reference>
<dbReference type="PIRSF" id="PIRSF000161">
    <property type="entry name" value="DHPR"/>
    <property type="match status" value="1"/>
</dbReference>
<dbReference type="Gene3D" id="3.30.360.10">
    <property type="entry name" value="Dihydrodipicolinate Reductase, domain 2"/>
    <property type="match status" value="1"/>
</dbReference>
<dbReference type="AlphaFoldDB" id="A0A4D6YIJ2"/>
<dbReference type="InterPro" id="IPR022664">
    <property type="entry name" value="DapB_N_CS"/>
</dbReference>
<dbReference type="CDD" id="cd02274">
    <property type="entry name" value="DHDPR_N"/>
    <property type="match status" value="1"/>
</dbReference>
<dbReference type="Pfam" id="PF01113">
    <property type="entry name" value="DapB_N"/>
    <property type="match status" value="1"/>
</dbReference>
<feature type="active site" description="Proton donor" evidence="13">
    <location>
        <position position="162"/>
    </location>
</feature>
<evidence type="ECO:0000256" key="10">
    <source>
        <dbReference type="ARBA" id="ARBA00038983"/>
    </source>
</evidence>
<dbReference type="GO" id="GO:0005829">
    <property type="term" value="C:cytosol"/>
    <property type="evidence" value="ECO:0007669"/>
    <property type="project" value="TreeGrafter"/>
</dbReference>
<dbReference type="GO" id="GO:0008839">
    <property type="term" value="F:4-hydroxy-tetrahydrodipicolinate reductase"/>
    <property type="evidence" value="ECO:0007669"/>
    <property type="project" value="UniProtKB-UniRule"/>
</dbReference>